<dbReference type="PANTHER" id="PTHR33705:SF1">
    <property type="entry name" value="PHOSPHOCARRIER PROTEIN HPR"/>
    <property type="match status" value="1"/>
</dbReference>
<sequence length="87" mass="9534">MVSQKVKVNNLIGLHLRPAGKLCNEAMKYKCLITFHYKDVTANAKSVLSVLGACVRGGAVIELVCEGEDEQTALEHLVDLLEHSLQE</sequence>
<evidence type="ECO:0000256" key="3">
    <source>
        <dbReference type="ARBA" id="ARBA00022597"/>
    </source>
</evidence>
<dbReference type="InterPro" id="IPR050399">
    <property type="entry name" value="HPr"/>
</dbReference>
<name>A0ABR7P8F2_9FIRM</name>
<dbReference type="RefSeq" id="WP_117455286.1">
    <property type="nucleotide sequence ID" value="NZ_DAWEED010000003.1"/>
</dbReference>
<evidence type="ECO:0000313" key="6">
    <source>
        <dbReference type="Proteomes" id="UP000661649"/>
    </source>
</evidence>
<feature type="domain" description="HPr" evidence="4">
    <location>
        <begin position="1"/>
        <end position="87"/>
    </location>
</feature>
<dbReference type="EMBL" id="JACRTP010000001">
    <property type="protein sequence ID" value="MBC8627680.1"/>
    <property type="molecule type" value="Genomic_DNA"/>
</dbReference>
<dbReference type="InterPro" id="IPR035895">
    <property type="entry name" value="HPr-like_sf"/>
</dbReference>
<evidence type="ECO:0000256" key="1">
    <source>
        <dbReference type="ARBA" id="ARBA00003681"/>
    </source>
</evidence>
<accession>A0ABR7P8F2</accession>
<comment type="function">
    <text evidence="1">General (non sugar-specific) component of the phosphoenolpyruvate-dependent sugar phosphotransferase system (sugar PTS). This major carbohydrate active-transport system catalyzes the phosphorylation of incoming sugar substrates concomitantly with their translocation across the cell membrane. The phosphoryl group from phosphoenolpyruvate (PEP) is transferred to the phosphoryl carrier protein HPr by enzyme I. Phospho-HPr then transfers it to the PTS EIIA domain.</text>
</comment>
<proteinExistence type="predicted"/>
<gene>
    <name evidence="5" type="ORF">H8712_03420</name>
</gene>
<evidence type="ECO:0000259" key="4">
    <source>
        <dbReference type="PROSITE" id="PS51350"/>
    </source>
</evidence>
<dbReference type="PROSITE" id="PS51350">
    <property type="entry name" value="PTS_HPR_DOM"/>
    <property type="match status" value="1"/>
</dbReference>
<keyword evidence="3" id="KW-0762">Sugar transport</keyword>
<dbReference type="Proteomes" id="UP000661649">
    <property type="component" value="Unassembled WGS sequence"/>
</dbReference>
<dbReference type="SUPFAM" id="SSF55594">
    <property type="entry name" value="HPr-like"/>
    <property type="match status" value="1"/>
</dbReference>
<reference evidence="5 6" key="1">
    <citation type="submission" date="2020-08" db="EMBL/GenBank/DDBJ databases">
        <title>Genome public.</title>
        <authorList>
            <person name="Liu C."/>
            <person name="Sun Q."/>
        </authorList>
    </citation>
    <scope>NUCLEOTIDE SEQUENCE [LARGE SCALE GENOMIC DNA]</scope>
    <source>
        <strain evidence="5 6">3_YM_SP_D4_24.mj</strain>
    </source>
</reference>
<organism evidence="5 6">
    <name type="scientific">Blautia stercoris</name>
    <dbReference type="NCBI Taxonomy" id="871664"/>
    <lineage>
        <taxon>Bacteria</taxon>
        <taxon>Bacillati</taxon>
        <taxon>Bacillota</taxon>
        <taxon>Clostridia</taxon>
        <taxon>Lachnospirales</taxon>
        <taxon>Lachnospiraceae</taxon>
        <taxon>Blautia</taxon>
    </lineage>
</organism>
<dbReference type="Pfam" id="PF00381">
    <property type="entry name" value="PTS-HPr"/>
    <property type="match status" value="1"/>
</dbReference>
<dbReference type="NCBIfam" id="TIGR01003">
    <property type="entry name" value="PTS_HPr_family"/>
    <property type="match status" value="1"/>
</dbReference>
<dbReference type="CDD" id="cd00367">
    <property type="entry name" value="PTS-HPr_like"/>
    <property type="match status" value="1"/>
</dbReference>
<evidence type="ECO:0000313" key="5">
    <source>
        <dbReference type="EMBL" id="MBC8627680.1"/>
    </source>
</evidence>
<dbReference type="PANTHER" id="PTHR33705">
    <property type="entry name" value="PHOSPHOCARRIER PROTEIN HPR"/>
    <property type="match status" value="1"/>
</dbReference>
<keyword evidence="6" id="KW-1185">Reference proteome</keyword>
<evidence type="ECO:0000256" key="2">
    <source>
        <dbReference type="ARBA" id="ARBA00020422"/>
    </source>
</evidence>
<dbReference type="PRINTS" id="PR00107">
    <property type="entry name" value="PHOSPHOCPHPR"/>
</dbReference>
<comment type="caution">
    <text evidence="5">The sequence shown here is derived from an EMBL/GenBank/DDBJ whole genome shotgun (WGS) entry which is preliminary data.</text>
</comment>
<dbReference type="InterPro" id="IPR000032">
    <property type="entry name" value="HPr-like"/>
</dbReference>
<dbReference type="Gene3D" id="3.30.1340.10">
    <property type="entry name" value="HPr-like"/>
    <property type="match status" value="1"/>
</dbReference>
<keyword evidence="3" id="KW-0813">Transport</keyword>
<protein>
    <recommendedName>
        <fullName evidence="2">Phosphocarrier protein HPr</fullName>
    </recommendedName>
</protein>